<keyword evidence="10" id="KW-0418">Kinase</keyword>
<gene>
    <name evidence="16" type="ORF">CDV26_04810</name>
</gene>
<dbReference type="Proteomes" id="UP000249910">
    <property type="component" value="Chromosome"/>
</dbReference>
<evidence type="ECO:0000256" key="3">
    <source>
        <dbReference type="ARBA" id="ARBA00004742"/>
    </source>
</evidence>
<dbReference type="Pfam" id="PF01326">
    <property type="entry name" value="PPDK_N"/>
    <property type="match status" value="1"/>
</dbReference>
<reference evidence="16 17" key="1">
    <citation type="submission" date="2017-06" db="EMBL/GenBank/DDBJ databases">
        <title>Complete genome of Francisella halioticida.</title>
        <authorList>
            <person name="Sjodin A."/>
        </authorList>
    </citation>
    <scope>NUCLEOTIDE SEQUENCE [LARGE SCALE GENOMIC DNA]</scope>
    <source>
        <strain evidence="16 17">DSM 23729</strain>
    </source>
</reference>
<keyword evidence="8" id="KW-0479">Metal-binding</keyword>
<feature type="domain" description="Pyruvate phosphate dikinase AMP/ATP-binding" evidence="15">
    <location>
        <begin position="19"/>
        <end position="134"/>
    </location>
</feature>
<evidence type="ECO:0000256" key="1">
    <source>
        <dbReference type="ARBA" id="ARBA00001946"/>
    </source>
</evidence>
<evidence type="ECO:0000259" key="15">
    <source>
        <dbReference type="Pfam" id="PF01326"/>
    </source>
</evidence>
<dbReference type="SUPFAM" id="SSF56059">
    <property type="entry name" value="Glutathione synthetase ATP-binding domain-like"/>
    <property type="match status" value="1"/>
</dbReference>
<evidence type="ECO:0000256" key="10">
    <source>
        <dbReference type="ARBA" id="ARBA00022777"/>
    </source>
</evidence>
<evidence type="ECO:0000256" key="8">
    <source>
        <dbReference type="ARBA" id="ARBA00022723"/>
    </source>
</evidence>
<dbReference type="InterPro" id="IPR013815">
    <property type="entry name" value="ATP_grasp_subdomain_1"/>
</dbReference>
<keyword evidence="11" id="KW-0067">ATP-binding</keyword>
<comment type="similarity">
    <text evidence="4">Belongs to the PEP-utilizing enzyme family.</text>
</comment>
<dbReference type="EC" id="2.7.9.2" evidence="5"/>
<evidence type="ECO:0000256" key="9">
    <source>
        <dbReference type="ARBA" id="ARBA00022741"/>
    </source>
</evidence>
<evidence type="ECO:0000256" key="7">
    <source>
        <dbReference type="ARBA" id="ARBA00022679"/>
    </source>
</evidence>
<sequence length="145" mass="15954">MNNKNLTINFSEVCSKDIDIVGGKGANLGEMTQAGFSVPEGFCITTEAYDIFVESFGLIQEYYKKLSSIGEDIEATRVIGKKIRDSLMSLEIPEFIEDSIISSIKKFGVDCTYAIRSSATAEDLPENSFAGQQDDHTLLFGTLRC</sequence>
<accession>A0ABN5AV26</accession>
<keyword evidence="17" id="KW-1185">Reference proteome</keyword>
<dbReference type="InterPro" id="IPR006319">
    <property type="entry name" value="PEP_synth"/>
</dbReference>
<keyword evidence="7" id="KW-0808">Transferase</keyword>
<evidence type="ECO:0000256" key="12">
    <source>
        <dbReference type="ARBA" id="ARBA00022842"/>
    </source>
</evidence>
<evidence type="ECO:0000313" key="16">
    <source>
        <dbReference type="EMBL" id="ASG67798.1"/>
    </source>
</evidence>
<organism evidence="16 17">
    <name type="scientific">Francisella halioticida</name>
    <dbReference type="NCBI Taxonomy" id="549298"/>
    <lineage>
        <taxon>Bacteria</taxon>
        <taxon>Pseudomonadati</taxon>
        <taxon>Pseudomonadota</taxon>
        <taxon>Gammaproteobacteria</taxon>
        <taxon>Thiotrichales</taxon>
        <taxon>Francisellaceae</taxon>
        <taxon>Francisella</taxon>
    </lineage>
</organism>
<comment type="catalytic activity">
    <reaction evidence="14">
        <text>pyruvate + ATP + H2O = phosphoenolpyruvate + AMP + phosphate + 2 H(+)</text>
        <dbReference type="Rhea" id="RHEA:11364"/>
        <dbReference type="ChEBI" id="CHEBI:15361"/>
        <dbReference type="ChEBI" id="CHEBI:15377"/>
        <dbReference type="ChEBI" id="CHEBI:15378"/>
        <dbReference type="ChEBI" id="CHEBI:30616"/>
        <dbReference type="ChEBI" id="CHEBI:43474"/>
        <dbReference type="ChEBI" id="CHEBI:58702"/>
        <dbReference type="ChEBI" id="CHEBI:456215"/>
        <dbReference type="EC" id="2.7.9.2"/>
    </reaction>
</comment>
<dbReference type="PANTHER" id="PTHR43030:SF1">
    <property type="entry name" value="PHOSPHOENOLPYRUVATE SYNTHASE"/>
    <property type="match status" value="1"/>
</dbReference>
<comment type="pathway">
    <text evidence="3">Carbohydrate biosynthesis; gluconeogenesis.</text>
</comment>
<name>A0ABN5AV26_9GAMM</name>
<proteinExistence type="inferred from homology"/>
<protein>
    <recommendedName>
        <fullName evidence="6">Phosphoenolpyruvate synthase</fullName>
        <ecNumber evidence="5">2.7.9.2</ecNumber>
    </recommendedName>
    <alternativeName>
        <fullName evidence="13">Pyruvate, water dikinase</fullName>
    </alternativeName>
</protein>
<evidence type="ECO:0000256" key="6">
    <source>
        <dbReference type="ARBA" id="ARBA00021623"/>
    </source>
</evidence>
<dbReference type="PANTHER" id="PTHR43030">
    <property type="entry name" value="PHOSPHOENOLPYRUVATE SYNTHASE"/>
    <property type="match status" value="1"/>
</dbReference>
<evidence type="ECO:0000256" key="4">
    <source>
        <dbReference type="ARBA" id="ARBA00007837"/>
    </source>
</evidence>
<dbReference type="RefSeq" id="WP_088772320.1">
    <property type="nucleotide sequence ID" value="NZ_CP022132.1"/>
</dbReference>
<keyword evidence="9" id="KW-0547">Nucleotide-binding</keyword>
<comment type="cofactor">
    <cofactor evidence="1">
        <name>Mg(2+)</name>
        <dbReference type="ChEBI" id="CHEBI:18420"/>
    </cofactor>
</comment>
<evidence type="ECO:0000256" key="2">
    <source>
        <dbReference type="ARBA" id="ARBA00002988"/>
    </source>
</evidence>
<evidence type="ECO:0000256" key="13">
    <source>
        <dbReference type="ARBA" id="ARBA00033470"/>
    </source>
</evidence>
<comment type="function">
    <text evidence="2">Catalyzes the phosphorylation of pyruvate to phosphoenolpyruvate.</text>
</comment>
<evidence type="ECO:0000256" key="5">
    <source>
        <dbReference type="ARBA" id="ARBA00011996"/>
    </source>
</evidence>
<evidence type="ECO:0000313" key="17">
    <source>
        <dbReference type="Proteomes" id="UP000249910"/>
    </source>
</evidence>
<dbReference type="InterPro" id="IPR002192">
    <property type="entry name" value="PPDK_AMP/ATP-bd"/>
</dbReference>
<dbReference type="EMBL" id="CP022132">
    <property type="protein sequence ID" value="ASG67798.1"/>
    <property type="molecule type" value="Genomic_DNA"/>
</dbReference>
<dbReference type="Gene3D" id="3.30.1490.20">
    <property type="entry name" value="ATP-grasp fold, A domain"/>
    <property type="match status" value="1"/>
</dbReference>
<keyword evidence="12" id="KW-0460">Magnesium</keyword>
<evidence type="ECO:0000256" key="14">
    <source>
        <dbReference type="ARBA" id="ARBA00047700"/>
    </source>
</evidence>
<evidence type="ECO:0000256" key="11">
    <source>
        <dbReference type="ARBA" id="ARBA00022840"/>
    </source>
</evidence>